<evidence type="ECO:0000313" key="4">
    <source>
        <dbReference type="Proteomes" id="UP000800041"/>
    </source>
</evidence>
<dbReference type="SUPFAM" id="SSF51556">
    <property type="entry name" value="Metallo-dependent hydrolases"/>
    <property type="match status" value="1"/>
</dbReference>
<sequence>MRPQKIIDSHIHLWPQSASNNASHGWMKEGEHLTRQFSVEDYLRASHVPDSDVDVEVDGFVYIETDRRVAEGDDVREWAAEPLKELGWLRRMVEGTPENGEGHASEHCRLVKGIVAWAPLDRGVEGFQDYLEAAREAAGEETFDRIRGFRYLLQGIHDEAKFKTLVASDGFIQTLKCFMKDGNDFTFDIGVDQHSGGVWQLEMAAEMMEKVHSGERSEEKVTFILNHLCKPELEHFPETADQIEAFSRWKACMKRFSKLEKVYMKLSGVFSELGNQDPETPLSEKEVYQRINPWLDVVFDSFTPQRIMFGSDWPVCNAGGPGDEKSWRSWRSTVAYALDAYKLSDEDEARIWHGTCEEAYNLVE</sequence>
<dbReference type="EMBL" id="ML977148">
    <property type="protein sequence ID" value="KAF1988557.1"/>
    <property type="molecule type" value="Genomic_DNA"/>
</dbReference>
<name>A0A6G1H678_9PEZI</name>
<dbReference type="AlphaFoldDB" id="A0A6G1H678"/>
<dbReference type="Pfam" id="PF04909">
    <property type="entry name" value="Amidohydro_2"/>
    <property type="match status" value="1"/>
</dbReference>
<organism evidence="3 4">
    <name type="scientific">Aulographum hederae CBS 113979</name>
    <dbReference type="NCBI Taxonomy" id="1176131"/>
    <lineage>
        <taxon>Eukaryota</taxon>
        <taxon>Fungi</taxon>
        <taxon>Dikarya</taxon>
        <taxon>Ascomycota</taxon>
        <taxon>Pezizomycotina</taxon>
        <taxon>Dothideomycetes</taxon>
        <taxon>Pleosporomycetidae</taxon>
        <taxon>Aulographales</taxon>
        <taxon>Aulographaceae</taxon>
    </lineage>
</organism>
<keyword evidence="4" id="KW-1185">Reference proteome</keyword>
<evidence type="ECO:0000256" key="1">
    <source>
        <dbReference type="ARBA" id="ARBA00038310"/>
    </source>
</evidence>
<dbReference type="InterPro" id="IPR032466">
    <property type="entry name" value="Metal_Hydrolase"/>
</dbReference>
<proteinExistence type="inferred from homology"/>
<protein>
    <recommendedName>
        <fullName evidence="2">Amidohydrolase-related domain-containing protein</fullName>
    </recommendedName>
</protein>
<dbReference type="OrthoDB" id="2135488at2759"/>
<comment type="similarity">
    <text evidence="1">Belongs to the metallo-dependent hydrolases superfamily.</text>
</comment>
<dbReference type="Proteomes" id="UP000800041">
    <property type="component" value="Unassembled WGS sequence"/>
</dbReference>
<dbReference type="InterPro" id="IPR052350">
    <property type="entry name" value="Metallo-dep_Lactonases"/>
</dbReference>
<feature type="domain" description="Amidohydrolase-related" evidence="2">
    <location>
        <begin position="219"/>
        <end position="362"/>
    </location>
</feature>
<dbReference type="GO" id="GO:0016787">
    <property type="term" value="F:hydrolase activity"/>
    <property type="evidence" value="ECO:0007669"/>
    <property type="project" value="InterPro"/>
</dbReference>
<dbReference type="Gene3D" id="3.20.20.140">
    <property type="entry name" value="Metal-dependent hydrolases"/>
    <property type="match status" value="1"/>
</dbReference>
<evidence type="ECO:0000313" key="3">
    <source>
        <dbReference type="EMBL" id="KAF1988557.1"/>
    </source>
</evidence>
<reference evidence="3" key="1">
    <citation type="journal article" date="2020" name="Stud. Mycol.">
        <title>101 Dothideomycetes genomes: a test case for predicting lifestyles and emergence of pathogens.</title>
        <authorList>
            <person name="Haridas S."/>
            <person name="Albert R."/>
            <person name="Binder M."/>
            <person name="Bloem J."/>
            <person name="Labutti K."/>
            <person name="Salamov A."/>
            <person name="Andreopoulos B."/>
            <person name="Baker S."/>
            <person name="Barry K."/>
            <person name="Bills G."/>
            <person name="Bluhm B."/>
            <person name="Cannon C."/>
            <person name="Castanera R."/>
            <person name="Culley D."/>
            <person name="Daum C."/>
            <person name="Ezra D."/>
            <person name="Gonzalez J."/>
            <person name="Henrissat B."/>
            <person name="Kuo A."/>
            <person name="Liang C."/>
            <person name="Lipzen A."/>
            <person name="Lutzoni F."/>
            <person name="Magnuson J."/>
            <person name="Mondo S."/>
            <person name="Nolan M."/>
            <person name="Ohm R."/>
            <person name="Pangilinan J."/>
            <person name="Park H.-J."/>
            <person name="Ramirez L."/>
            <person name="Alfaro M."/>
            <person name="Sun H."/>
            <person name="Tritt A."/>
            <person name="Yoshinaga Y."/>
            <person name="Zwiers L.-H."/>
            <person name="Turgeon B."/>
            <person name="Goodwin S."/>
            <person name="Spatafora J."/>
            <person name="Crous P."/>
            <person name="Grigoriev I."/>
        </authorList>
    </citation>
    <scope>NUCLEOTIDE SEQUENCE</scope>
    <source>
        <strain evidence="3">CBS 113979</strain>
    </source>
</reference>
<dbReference type="PANTHER" id="PTHR43569:SF2">
    <property type="entry name" value="AMIDOHYDROLASE-RELATED DOMAIN-CONTAINING PROTEIN"/>
    <property type="match status" value="1"/>
</dbReference>
<accession>A0A6G1H678</accession>
<dbReference type="InterPro" id="IPR006680">
    <property type="entry name" value="Amidohydro-rel"/>
</dbReference>
<evidence type="ECO:0000259" key="2">
    <source>
        <dbReference type="Pfam" id="PF04909"/>
    </source>
</evidence>
<gene>
    <name evidence="3" type="ORF">K402DRAFT_351794</name>
</gene>
<dbReference type="PANTHER" id="PTHR43569">
    <property type="entry name" value="AMIDOHYDROLASE"/>
    <property type="match status" value="1"/>
</dbReference>